<gene>
    <name evidence="6" type="ordered locus">Mchl_1277</name>
</gene>
<dbReference type="GO" id="GO:0003700">
    <property type="term" value="F:DNA-binding transcription factor activity"/>
    <property type="evidence" value="ECO:0007669"/>
    <property type="project" value="InterPro"/>
</dbReference>
<dbReference type="GO" id="GO:0000976">
    <property type="term" value="F:transcription cis-regulatory region binding"/>
    <property type="evidence" value="ECO:0007669"/>
    <property type="project" value="TreeGrafter"/>
</dbReference>
<sequence length="366" mass="40293">MPFTANLTATKQEVRSRAAAPSMPPSATGALARLAVARAAASGIDVQPCLSRAGLSERQIKNRHARIGATNQAALVGLLAEALEDDLFGFHLGQSFELGEIGLLYYVMASAPTLRDALCRAERYAAITNEGIAPIYSQSGEVRVSYVGLARHAARHQVEFWMTGFIRVAQQLTSLRLSPIHLTLCHPRHAGAREIEAFLGCAIAFDALVDEVRFPSAAGNAVLTGADPYLHDLLLGYSEEALAHRVRLAESLRTRVENAVMPLLPHGRPRISEIARALGTSQRTLSRRLTEEGLSFESVLEEMRRDLALRYLRDTRLSISRIAWLLGFREATAFTHAFRRWTGRSPTEARVERDRALNPSPPQRSN</sequence>
<feature type="compositionally biased region" description="Polar residues" evidence="4">
    <location>
        <begin position="1"/>
        <end position="11"/>
    </location>
</feature>
<dbReference type="RefSeq" id="WP_015950067.1">
    <property type="nucleotide sequence ID" value="NC_011757.1"/>
</dbReference>
<dbReference type="InterPro" id="IPR018060">
    <property type="entry name" value="HTH_AraC"/>
</dbReference>
<reference evidence="7" key="1">
    <citation type="submission" date="2008-12" db="EMBL/GenBank/DDBJ databases">
        <title>Complete sequence of chromosome of Methylobacterium chloromethanicum CM4.</title>
        <authorList>
            <consortium name="US DOE Joint Genome Institute"/>
            <person name="Lucas S."/>
            <person name="Copeland A."/>
            <person name="Lapidus A."/>
            <person name="Glavina del Rio T."/>
            <person name="Dalin E."/>
            <person name="Tice H."/>
            <person name="Bruce D."/>
            <person name="Goodwin L."/>
            <person name="Pitluck S."/>
            <person name="Chertkov O."/>
            <person name="Brettin T."/>
            <person name="Detter J.C."/>
            <person name="Han C."/>
            <person name="Larimer F."/>
            <person name="Land M."/>
            <person name="Hauser L."/>
            <person name="Kyrpides N."/>
            <person name="Mikhailova N."/>
            <person name="Marx C."/>
            <person name="Richardson P."/>
        </authorList>
    </citation>
    <scope>NUCLEOTIDE SEQUENCE [LARGE SCALE GENOMIC DNA]</scope>
    <source>
        <strain evidence="7">CM4 / NCIMB 13688</strain>
    </source>
</reference>
<reference evidence="6 7" key="2">
    <citation type="journal article" date="2012" name="J. Bacteriol.">
        <title>Complete genome sequences of six strains of the genus Methylobacterium.</title>
        <authorList>
            <person name="Marx C.J."/>
            <person name="Bringel F."/>
            <person name="Chistoserdova L."/>
            <person name="Moulin L."/>
            <person name="Farhan Ul Haque M."/>
            <person name="Fleischman D.E."/>
            <person name="Gruffaz C."/>
            <person name="Jourand P."/>
            <person name="Knief C."/>
            <person name="Lee M.C."/>
            <person name="Muller E.E."/>
            <person name="Nadalig T."/>
            <person name="Peyraud R."/>
            <person name="Roselli S."/>
            <person name="Russ L."/>
            <person name="Goodwin L.A."/>
            <person name="Ivanova N."/>
            <person name="Kyrpides N."/>
            <person name="Lajus A."/>
            <person name="Land M.L."/>
            <person name="Medigue C."/>
            <person name="Mikhailova N."/>
            <person name="Nolan M."/>
            <person name="Woyke T."/>
            <person name="Stolyar S."/>
            <person name="Vorholt J.A."/>
            <person name="Vuilleumier S."/>
        </authorList>
    </citation>
    <scope>NUCLEOTIDE SEQUENCE [LARGE SCALE GENOMIC DNA]</scope>
    <source>
        <strain evidence="7">CM4 / NCIMB 13688</strain>
    </source>
</reference>
<dbReference type="PANTHER" id="PTHR47894">
    <property type="entry name" value="HTH-TYPE TRANSCRIPTIONAL REGULATOR GADX"/>
    <property type="match status" value="1"/>
</dbReference>
<evidence type="ECO:0000256" key="1">
    <source>
        <dbReference type="ARBA" id="ARBA00023015"/>
    </source>
</evidence>
<accession>B7KQC6</accession>
<evidence type="ECO:0000256" key="3">
    <source>
        <dbReference type="ARBA" id="ARBA00023163"/>
    </source>
</evidence>
<keyword evidence="2" id="KW-0238">DNA-binding</keyword>
<protein>
    <submittedName>
        <fullName evidence="6">Transcriptional regulator, AraC family</fullName>
    </submittedName>
</protein>
<dbReference type="Proteomes" id="UP000002385">
    <property type="component" value="Chromosome"/>
</dbReference>
<dbReference type="Pfam" id="PF12833">
    <property type="entry name" value="HTH_18"/>
    <property type="match status" value="1"/>
</dbReference>
<dbReference type="Pfam" id="PF12625">
    <property type="entry name" value="Arabinose_bd"/>
    <property type="match status" value="1"/>
</dbReference>
<proteinExistence type="predicted"/>
<feature type="region of interest" description="Disordered" evidence="4">
    <location>
        <begin position="1"/>
        <end position="25"/>
    </location>
</feature>
<evidence type="ECO:0000313" key="6">
    <source>
        <dbReference type="EMBL" id="ACK82162.1"/>
    </source>
</evidence>
<feature type="domain" description="HTH araC/xylS-type" evidence="5">
    <location>
        <begin position="254"/>
        <end position="352"/>
    </location>
</feature>
<keyword evidence="3" id="KW-0804">Transcription</keyword>
<dbReference type="AlphaFoldDB" id="B7KQC6"/>
<dbReference type="EMBL" id="CP001298">
    <property type="protein sequence ID" value="ACK82162.1"/>
    <property type="molecule type" value="Genomic_DNA"/>
</dbReference>
<dbReference type="Gene3D" id="1.10.10.60">
    <property type="entry name" value="Homeodomain-like"/>
    <property type="match status" value="1"/>
</dbReference>
<dbReference type="InterPro" id="IPR009057">
    <property type="entry name" value="Homeodomain-like_sf"/>
</dbReference>
<evidence type="ECO:0000256" key="4">
    <source>
        <dbReference type="SAM" id="MobiDB-lite"/>
    </source>
</evidence>
<dbReference type="SUPFAM" id="SSF46689">
    <property type="entry name" value="Homeodomain-like"/>
    <property type="match status" value="1"/>
</dbReference>
<organism evidence="6 7">
    <name type="scientific">Methylorubrum extorquens (strain CM4 / NCIMB 13688)</name>
    <name type="common">Methylobacterium extorquens</name>
    <dbReference type="NCBI Taxonomy" id="440085"/>
    <lineage>
        <taxon>Bacteria</taxon>
        <taxon>Pseudomonadati</taxon>
        <taxon>Pseudomonadota</taxon>
        <taxon>Alphaproteobacteria</taxon>
        <taxon>Hyphomicrobiales</taxon>
        <taxon>Methylobacteriaceae</taxon>
        <taxon>Methylorubrum</taxon>
    </lineage>
</organism>
<dbReference type="InterPro" id="IPR032687">
    <property type="entry name" value="AraC-type_N"/>
</dbReference>
<evidence type="ECO:0000259" key="5">
    <source>
        <dbReference type="PROSITE" id="PS01124"/>
    </source>
</evidence>
<dbReference type="SMART" id="SM00342">
    <property type="entry name" value="HTH_ARAC"/>
    <property type="match status" value="1"/>
</dbReference>
<dbReference type="KEGG" id="mch:Mchl_1277"/>
<evidence type="ECO:0000256" key="2">
    <source>
        <dbReference type="ARBA" id="ARBA00023125"/>
    </source>
</evidence>
<dbReference type="HOGENOM" id="CLU_047522_1_0_5"/>
<name>B7KQC6_METC4</name>
<dbReference type="GO" id="GO:0005829">
    <property type="term" value="C:cytosol"/>
    <property type="evidence" value="ECO:0007669"/>
    <property type="project" value="TreeGrafter"/>
</dbReference>
<dbReference type="PROSITE" id="PS01124">
    <property type="entry name" value="HTH_ARAC_FAMILY_2"/>
    <property type="match status" value="1"/>
</dbReference>
<evidence type="ECO:0000313" key="7">
    <source>
        <dbReference type="Proteomes" id="UP000002385"/>
    </source>
</evidence>
<keyword evidence="1" id="KW-0805">Transcription regulation</keyword>
<dbReference type="PANTHER" id="PTHR47894:SF1">
    <property type="entry name" value="HTH-TYPE TRANSCRIPTIONAL REGULATOR VQSM"/>
    <property type="match status" value="1"/>
</dbReference>